<organism evidence="2 3">
    <name type="scientific">Pannonibacter phragmitetus</name>
    <dbReference type="NCBI Taxonomy" id="121719"/>
    <lineage>
        <taxon>Bacteria</taxon>
        <taxon>Pseudomonadati</taxon>
        <taxon>Pseudomonadota</taxon>
        <taxon>Alphaproteobacteria</taxon>
        <taxon>Hyphomicrobiales</taxon>
        <taxon>Stappiaceae</taxon>
        <taxon>Pannonibacter</taxon>
    </lineage>
</organism>
<dbReference type="InterPro" id="IPR009061">
    <property type="entry name" value="DNA-bd_dom_put_sf"/>
</dbReference>
<keyword evidence="2" id="KW-0238">DNA-binding</keyword>
<dbReference type="NCBIfam" id="NF047737">
    <property type="entry name" value="antiphage_MADS1"/>
    <property type="match status" value="1"/>
</dbReference>
<dbReference type="RefSeq" id="WP_058898886.1">
    <property type="nucleotide sequence ID" value="NZ_CP013068.1"/>
</dbReference>
<reference evidence="2 3" key="1">
    <citation type="submission" date="2015-10" db="EMBL/GenBank/DDBJ databases">
        <title>The world's first case of liver abscess caused by Pannonibacter phragmitetus.</title>
        <authorList>
            <person name="Ming D."/>
            <person name="Wang M."/>
            <person name="Zhou Y."/>
            <person name="Jiang T."/>
            <person name="Hu S."/>
        </authorList>
    </citation>
    <scope>NUCLEOTIDE SEQUENCE [LARGE SCALE GENOMIC DNA]</scope>
    <source>
        <strain evidence="2 3">31801</strain>
    </source>
</reference>
<feature type="domain" description="Helix-turn-helix" evidence="1">
    <location>
        <begin position="6"/>
        <end position="54"/>
    </location>
</feature>
<protein>
    <submittedName>
        <fullName evidence="2">DNA-binding protein</fullName>
    </submittedName>
</protein>
<dbReference type="NCBIfam" id="TIGR01764">
    <property type="entry name" value="excise"/>
    <property type="match status" value="1"/>
</dbReference>
<dbReference type="Gene3D" id="1.10.238.160">
    <property type="match status" value="1"/>
</dbReference>
<accession>A0A0U3EMN8</accession>
<sequence length="70" mass="7966">MDTDIMTMREVAEYLKLTEKTAYRLAAEGKIPGFKVGGAWRFRRGDIDAWIEARKQDSTRGGASNRNEDN</sequence>
<dbReference type="KEGG" id="pphr:APZ00_10340"/>
<evidence type="ECO:0000259" key="1">
    <source>
        <dbReference type="Pfam" id="PF12728"/>
    </source>
</evidence>
<dbReference type="STRING" id="121719.APZ00_10340"/>
<evidence type="ECO:0000313" key="3">
    <source>
        <dbReference type="Proteomes" id="UP000064921"/>
    </source>
</evidence>
<dbReference type="Pfam" id="PF12728">
    <property type="entry name" value="HTH_17"/>
    <property type="match status" value="1"/>
</dbReference>
<dbReference type="GO" id="GO:0003677">
    <property type="term" value="F:DNA binding"/>
    <property type="evidence" value="ECO:0007669"/>
    <property type="project" value="UniProtKB-KW"/>
</dbReference>
<keyword evidence="3" id="KW-1185">Reference proteome</keyword>
<dbReference type="InterPro" id="IPR041657">
    <property type="entry name" value="HTH_17"/>
</dbReference>
<evidence type="ECO:0000313" key="2">
    <source>
        <dbReference type="EMBL" id="ALV27407.1"/>
    </source>
</evidence>
<name>A0A0U3EMN8_9HYPH</name>
<proteinExistence type="predicted"/>
<dbReference type="AlphaFoldDB" id="A0A0U3EMN8"/>
<dbReference type="EMBL" id="CP013068">
    <property type="protein sequence ID" value="ALV27407.1"/>
    <property type="molecule type" value="Genomic_DNA"/>
</dbReference>
<dbReference type="InterPro" id="IPR010093">
    <property type="entry name" value="SinI_DNA-bd"/>
</dbReference>
<dbReference type="SUPFAM" id="SSF46955">
    <property type="entry name" value="Putative DNA-binding domain"/>
    <property type="match status" value="1"/>
</dbReference>
<gene>
    <name evidence="2" type="ORF">APZ00_10340</name>
</gene>
<dbReference type="Proteomes" id="UP000064921">
    <property type="component" value="Chromosome"/>
</dbReference>